<name>A0A438EWL7_VITVI</name>
<dbReference type="PANTHER" id="PTHR33116:SF78">
    <property type="entry name" value="OS12G0587133 PROTEIN"/>
    <property type="match status" value="1"/>
</dbReference>
<gene>
    <name evidence="1" type="ORF">CK203_095076</name>
</gene>
<reference evidence="1 2" key="1">
    <citation type="journal article" date="2018" name="PLoS Genet.">
        <title>Population sequencing reveals clonal diversity and ancestral inbreeding in the grapevine cultivar Chardonnay.</title>
        <authorList>
            <person name="Roach M.J."/>
            <person name="Johnson D.L."/>
            <person name="Bohlmann J."/>
            <person name="van Vuuren H.J."/>
            <person name="Jones S.J."/>
            <person name="Pretorius I.S."/>
            <person name="Schmidt S.A."/>
            <person name="Borneman A.R."/>
        </authorList>
    </citation>
    <scope>NUCLEOTIDE SEQUENCE [LARGE SCALE GENOMIC DNA]</scope>
    <source>
        <strain evidence="2">cv. Chardonnay</strain>
        <tissue evidence="1">Leaf</tissue>
    </source>
</reference>
<accession>A0A438EWL7</accession>
<organism evidence="1 2">
    <name type="scientific">Vitis vinifera</name>
    <name type="common">Grape</name>
    <dbReference type="NCBI Taxonomy" id="29760"/>
    <lineage>
        <taxon>Eukaryota</taxon>
        <taxon>Viridiplantae</taxon>
        <taxon>Streptophyta</taxon>
        <taxon>Embryophyta</taxon>
        <taxon>Tracheophyta</taxon>
        <taxon>Spermatophyta</taxon>
        <taxon>Magnoliopsida</taxon>
        <taxon>eudicotyledons</taxon>
        <taxon>Gunneridae</taxon>
        <taxon>Pentapetalae</taxon>
        <taxon>rosids</taxon>
        <taxon>Vitales</taxon>
        <taxon>Vitaceae</taxon>
        <taxon>Viteae</taxon>
        <taxon>Vitis</taxon>
    </lineage>
</organism>
<evidence type="ECO:0000313" key="1">
    <source>
        <dbReference type="EMBL" id="RVW52109.1"/>
    </source>
</evidence>
<dbReference type="AlphaFoldDB" id="A0A438EWL7"/>
<dbReference type="EMBL" id="QGNW01001173">
    <property type="protein sequence ID" value="RVW52109.1"/>
    <property type="molecule type" value="Genomic_DNA"/>
</dbReference>
<sequence length="223" mass="25858">MWFGVISRLRINLDKNEILLMRRVDNSKILALELDCKAGTLPFSYLGLPLGALHKSVAVWDGVEERFRKRLAIRQFIFKGRRITHIRRPFYWGGRGFGEEASSCEVRDEYSVGLWKEIKKEVSLLNNKIVFSVRRGLESSFSRPFNDGEVEMVEMVERWFLVTLQGKRVITDLEDRVLWKEETKDGKFSVKSLYGALELRTAVSFLRSTIWSPCVPTKVGFFA</sequence>
<comment type="caution">
    <text evidence="1">The sequence shown here is derived from an EMBL/GenBank/DDBJ whole genome shotgun (WGS) entry which is preliminary data.</text>
</comment>
<proteinExistence type="predicted"/>
<protein>
    <submittedName>
        <fullName evidence="1">Uncharacterized protein</fullName>
    </submittedName>
</protein>
<dbReference type="Proteomes" id="UP000288805">
    <property type="component" value="Unassembled WGS sequence"/>
</dbReference>
<dbReference type="PANTHER" id="PTHR33116">
    <property type="entry name" value="REVERSE TRANSCRIPTASE ZINC-BINDING DOMAIN-CONTAINING PROTEIN-RELATED-RELATED"/>
    <property type="match status" value="1"/>
</dbReference>
<evidence type="ECO:0000313" key="2">
    <source>
        <dbReference type="Proteomes" id="UP000288805"/>
    </source>
</evidence>